<protein>
    <submittedName>
        <fullName evidence="1">Uncharacterized protein</fullName>
    </submittedName>
</protein>
<name>A0ACB8V150_9EURO</name>
<reference evidence="1" key="1">
    <citation type="journal article" date="2022" name="bioRxiv">
        <title>Population genetic analysis of Ophidiomyces ophidiicola, the causative agent of snake fungal disease, indicates recent introductions to the USA.</title>
        <authorList>
            <person name="Ladner J.T."/>
            <person name="Palmer J.M."/>
            <person name="Ettinger C.L."/>
            <person name="Stajich J.E."/>
            <person name="Farrell T.M."/>
            <person name="Glorioso B.M."/>
            <person name="Lawson B."/>
            <person name="Price S.J."/>
            <person name="Stengle A.G."/>
            <person name="Grear D.A."/>
            <person name="Lorch J.M."/>
        </authorList>
    </citation>
    <scope>NUCLEOTIDE SEQUENCE</scope>
    <source>
        <strain evidence="1">NWHC 24266-5</strain>
    </source>
</reference>
<proteinExistence type="predicted"/>
<evidence type="ECO:0000313" key="1">
    <source>
        <dbReference type="EMBL" id="KAI2389677.1"/>
    </source>
</evidence>
<comment type="caution">
    <text evidence="1">The sequence shown here is derived from an EMBL/GenBank/DDBJ whole genome shotgun (WGS) entry which is preliminary data.</text>
</comment>
<organism evidence="1">
    <name type="scientific">Ophidiomyces ophidiicola</name>
    <dbReference type="NCBI Taxonomy" id="1387563"/>
    <lineage>
        <taxon>Eukaryota</taxon>
        <taxon>Fungi</taxon>
        <taxon>Dikarya</taxon>
        <taxon>Ascomycota</taxon>
        <taxon>Pezizomycotina</taxon>
        <taxon>Eurotiomycetes</taxon>
        <taxon>Eurotiomycetidae</taxon>
        <taxon>Onygenales</taxon>
        <taxon>Onygenaceae</taxon>
        <taxon>Ophidiomyces</taxon>
    </lineage>
</organism>
<gene>
    <name evidence="1" type="ORF">LOY88_001951</name>
</gene>
<dbReference type="EMBL" id="JALBCA010000022">
    <property type="protein sequence ID" value="KAI2389677.1"/>
    <property type="molecule type" value="Genomic_DNA"/>
</dbReference>
<accession>A0ACB8V150</accession>
<sequence length="875" mass="96095">MSLQDLPSPLLALIVSYVVADRWLQHAHTRDQVAALRLTCRTLNGATVYQAFSRLDVAANRGHLDHLNTQALALVAREKARLPNSPGVLFTSIADLSAVLISIAADEPRLQREDTEYVPGFIDAAIVLLGPRDIVDHLAFQNLPAGVCFFGSRFNAHHLALLAAAWQGDLELVLFLLDSESLKPAGKSLLSAFYLAAFKGHTELLCLLKEHGNIQVDAPCGFYGNALMAAVAGGSLESIDCIIEWGADVNFLGTLFGRPLTLAVSSGCLGAVQLLLEAGAEENACDMMKQSPLVVAAIKKPHTIALREILELLLLRNAEISILPKEKAKAFAYAASYDNPSAVEILLKNGITDDLYGTALITSAIANTRNLDVVRLLLERLGDSTLPSSTLLTTAIQRNFPELVKLCIEEKDDFDPCMYEASIALENSLRDGYVNIPKMLFDSGARLRLTEQDVLWVAEKVFDTSLIDRLAECGLEFDANTFECAIRFGNPFLLSKTLSEGFEYEALGDGEYLPPKVRLCVWDTELPAVQGLLNTNAIRFSSITVSDMLQHATQRRDVATVKRLTSCYPGAVLQTYPGNNDDFAATTIAMLLHSAEKTFRKDEAAALLKEQGPEIVAIANELQEKNIQLCSLFKSTTTKLSHFIELGCVSALEFFLRSSGAHAMQRDHKVLAAIKDIDILTMVLKYYPKELSSQLTDRKWCRHVFTKAVESRNHPLVEYLVKLGFGEHGRAFHVYPRNNHTGLKPSYCYEKDPVLASETMLRLFMAREGCPLVDQDASVVEWLKYIPRDHFATQLQILVDDGADINTPIPSVGNALSVAVAHGNEDMVRLLLAYGADPGPCVGAQIQSTALCEEARFVPKLLAQALVKNMREKLG</sequence>